<organism evidence="1">
    <name type="scientific">mine drainage metagenome</name>
    <dbReference type="NCBI Taxonomy" id="410659"/>
    <lineage>
        <taxon>unclassified sequences</taxon>
        <taxon>metagenomes</taxon>
        <taxon>ecological metagenomes</taxon>
    </lineage>
</organism>
<gene>
    <name evidence="1" type="ORF">GALL_48630</name>
</gene>
<evidence type="ECO:0008006" key="2">
    <source>
        <dbReference type="Google" id="ProtNLM"/>
    </source>
</evidence>
<dbReference type="Pfam" id="PF13698">
    <property type="entry name" value="DUF4156"/>
    <property type="match status" value="1"/>
</dbReference>
<protein>
    <recommendedName>
        <fullName evidence="2">DUF4156 domain-containing protein</fullName>
    </recommendedName>
</protein>
<comment type="caution">
    <text evidence="1">The sequence shown here is derived from an EMBL/GenBank/DDBJ whole genome shotgun (WGS) entry which is preliminary data.</text>
</comment>
<dbReference type="PROSITE" id="PS51257">
    <property type="entry name" value="PROKAR_LIPOPROTEIN"/>
    <property type="match status" value="1"/>
</dbReference>
<dbReference type="EMBL" id="MLJW01000013">
    <property type="protein sequence ID" value="OIR13728.1"/>
    <property type="molecule type" value="Genomic_DNA"/>
</dbReference>
<proteinExistence type="predicted"/>
<dbReference type="InterPro" id="IPR025294">
    <property type="entry name" value="DUF4156"/>
</dbReference>
<reference evidence="1" key="1">
    <citation type="submission" date="2016-10" db="EMBL/GenBank/DDBJ databases">
        <title>Sequence of Gallionella enrichment culture.</title>
        <authorList>
            <person name="Poehlein A."/>
            <person name="Muehling M."/>
            <person name="Daniel R."/>
        </authorList>
    </citation>
    <scope>NUCLEOTIDE SEQUENCE</scope>
</reference>
<accession>A0A1J5TBX7</accession>
<evidence type="ECO:0000313" key="1">
    <source>
        <dbReference type="EMBL" id="OIR13728.1"/>
    </source>
</evidence>
<sequence>MRFSKKMWLVAGFPLVTALGGCASSMIEVRQGSDRVALAEINQVGGCQAKGEVTVSVLAKVGFFHRSTDDVEANLLQLARNYAVDSGADTVVKDVSSAPGERTFKTYKCKP</sequence>
<dbReference type="AlphaFoldDB" id="A0A1J5TBX7"/>
<name>A0A1J5TBX7_9ZZZZ</name>